<dbReference type="InterPro" id="IPR003877">
    <property type="entry name" value="SPRY_dom"/>
</dbReference>
<proteinExistence type="predicted"/>
<dbReference type="InterPro" id="IPR050618">
    <property type="entry name" value="Ubq-SigPath_Reg"/>
</dbReference>
<keyword evidence="1" id="KW-0472">Membrane</keyword>
<evidence type="ECO:0000313" key="3">
    <source>
        <dbReference type="EMBL" id="CAG8644201.1"/>
    </source>
</evidence>
<dbReference type="Gene3D" id="2.60.120.920">
    <property type="match status" value="1"/>
</dbReference>
<keyword evidence="1" id="KW-1133">Transmembrane helix</keyword>
<dbReference type="Proteomes" id="UP000789759">
    <property type="component" value="Unassembled WGS sequence"/>
</dbReference>
<gene>
    <name evidence="3" type="ORF">CPELLU_LOCUS9005</name>
</gene>
<dbReference type="InterPro" id="IPR043136">
    <property type="entry name" value="B30.2/SPRY_sf"/>
</dbReference>
<evidence type="ECO:0000313" key="4">
    <source>
        <dbReference type="Proteomes" id="UP000789759"/>
    </source>
</evidence>
<evidence type="ECO:0000259" key="2">
    <source>
        <dbReference type="PROSITE" id="PS50188"/>
    </source>
</evidence>
<protein>
    <submittedName>
        <fullName evidence="3">6010_t:CDS:1</fullName>
    </submittedName>
</protein>
<dbReference type="EMBL" id="CAJVQA010006650">
    <property type="protein sequence ID" value="CAG8644201.1"/>
    <property type="molecule type" value="Genomic_DNA"/>
</dbReference>
<dbReference type="InterPro" id="IPR013320">
    <property type="entry name" value="ConA-like_dom_sf"/>
</dbReference>
<dbReference type="PROSITE" id="PS50188">
    <property type="entry name" value="B302_SPRY"/>
    <property type="match status" value="1"/>
</dbReference>
<feature type="transmembrane region" description="Helical" evidence="1">
    <location>
        <begin position="98"/>
        <end position="118"/>
    </location>
</feature>
<dbReference type="SUPFAM" id="SSF49899">
    <property type="entry name" value="Concanavalin A-like lectins/glucanases"/>
    <property type="match status" value="1"/>
</dbReference>
<keyword evidence="1" id="KW-0812">Transmembrane</keyword>
<feature type="domain" description="B30.2/SPRY" evidence="2">
    <location>
        <begin position="157"/>
        <end position="351"/>
    </location>
</feature>
<dbReference type="OrthoDB" id="258495at2759"/>
<dbReference type="AlphaFoldDB" id="A0A9N9DPQ1"/>
<dbReference type="SMART" id="SM00449">
    <property type="entry name" value="SPRY"/>
    <property type="match status" value="1"/>
</dbReference>
<reference evidence="3" key="1">
    <citation type="submission" date="2021-06" db="EMBL/GenBank/DDBJ databases">
        <authorList>
            <person name="Kallberg Y."/>
            <person name="Tangrot J."/>
            <person name="Rosling A."/>
        </authorList>
    </citation>
    <scope>NUCLEOTIDE SEQUENCE</scope>
    <source>
        <strain evidence="3">FL966</strain>
    </source>
</reference>
<dbReference type="InterPro" id="IPR001870">
    <property type="entry name" value="B30.2/SPRY"/>
</dbReference>
<dbReference type="Pfam" id="PF00622">
    <property type="entry name" value="SPRY"/>
    <property type="match status" value="1"/>
</dbReference>
<keyword evidence="4" id="KW-1185">Reference proteome</keyword>
<feature type="transmembrane region" description="Helical" evidence="1">
    <location>
        <begin position="20"/>
        <end position="41"/>
    </location>
</feature>
<evidence type="ECO:0000256" key="1">
    <source>
        <dbReference type="SAM" id="Phobius"/>
    </source>
</evidence>
<comment type="caution">
    <text evidence="3">The sequence shown here is derived from an EMBL/GenBank/DDBJ whole genome shotgun (WGS) entry which is preliminary data.</text>
</comment>
<name>A0A9N9DPQ1_9GLOM</name>
<accession>A0A9N9DPQ1</accession>
<sequence length="373" mass="42443">MNSCYQFILKYHNLVNSRILLLNILLIIIFTILLQSFVISIDDKLSSDSGNMESFHTNPTNDNDKPFLYFDDTTAAPNSTPSNTTFIIDSCNMSCMKLWLVFIAVVVIALMLVLYLCVPTICRPKRRRKSTWLEEAKPKKSDVTTDVYQRAMEYIRTHPPNEDLPPYKEIQGKKGYSAWKFERGGHSEVTREGKWVEFFFKSTEKNIESMIQTNYPFIMNGDLGFDEMMHYFEVTVKSISSQVNTISVGLTTKPYPYFRLPGYHVYSVAYHSDDGRKFNSGDPDGGAEYALPWGKGDTIGCGYRPDDGEVFFTKNGKFLGVAFSELKHTWYPSIGADGSCELEVNFGDTEFKYKGARGFGPGNPSHIQHVQMM</sequence>
<dbReference type="PANTHER" id="PTHR12864">
    <property type="entry name" value="RAN BINDING PROTEIN 9-RELATED"/>
    <property type="match status" value="1"/>
</dbReference>
<organism evidence="3 4">
    <name type="scientific">Cetraspora pellucida</name>
    <dbReference type="NCBI Taxonomy" id="1433469"/>
    <lineage>
        <taxon>Eukaryota</taxon>
        <taxon>Fungi</taxon>
        <taxon>Fungi incertae sedis</taxon>
        <taxon>Mucoromycota</taxon>
        <taxon>Glomeromycotina</taxon>
        <taxon>Glomeromycetes</taxon>
        <taxon>Diversisporales</taxon>
        <taxon>Gigasporaceae</taxon>
        <taxon>Cetraspora</taxon>
    </lineage>
</organism>